<dbReference type="Proteomes" id="UP000091929">
    <property type="component" value="Unassembled WGS sequence"/>
</dbReference>
<feature type="transmembrane region" description="Helical" evidence="1">
    <location>
        <begin position="6"/>
        <end position="25"/>
    </location>
</feature>
<reference evidence="2 3" key="1">
    <citation type="journal article" date="2016" name="ISME J.">
        <title>Chasing the elusive Euryarchaeota class WSA2: genomes reveal a uniquely fastidious methyl-reducing methanogen.</title>
        <authorList>
            <person name="Nobu M.K."/>
            <person name="Narihiro T."/>
            <person name="Kuroda K."/>
            <person name="Mei R."/>
            <person name="Liu W.T."/>
        </authorList>
    </citation>
    <scope>NUCLEOTIDE SEQUENCE [LARGE SCALE GENOMIC DNA]</scope>
    <source>
        <strain evidence="2">B15fssc0709_Meth_Bin003</strain>
    </source>
</reference>
<proteinExistence type="predicted"/>
<keyword evidence="1" id="KW-0472">Membrane</keyword>
<evidence type="ECO:0000313" key="3">
    <source>
        <dbReference type="Proteomes" id="UP000091929"/>
    </source>
</evidence>
<evidence type="ECO:0000313" key="2">
    <source>
        <dbReference type="EMBL" id="KYC47235.1"/>
    </source>
</evidence>
<keyword evidence="1" id="KW-1133">Transmembrane helix</keyword>
<name>A0A150IQX6_9EURY</name>
<keyword evidence="1" id="KW-0812">Transmembrane</keyword>
<gene>
    <name evidence="2" type="ORF">APG11_01336</name>
</gene>
<protein>
    <submittedName>
        <fullName evidence="2">Uncharacterized protein</fullName>
    </submittedName>
</protein>
<sequence length="65" mass="7205">MCASHAMVPIFPVPIIPIAVGSLFAKYFDASKEVAAVLIYVRYVPFMTQRGAPSLREAKMYMPLV</sequence>
<evidence type="ECO:0000256" key="1">
    <source>
        <dbReference type="SAM" id="Phobius"/>
    </source>
</evidence>
<organism evidence="2 3">
    <name type="scientific">Candidatus Methanofastidiosum methylothiophilum</name>
    <dbReference type="NCBI Taxonomy" id="1705564"/>
    <lineage>
        <taxon>Archaea</taxon>
        <taxon>Methanobacteriati</taxon>
        <taxon>Methanobacteriota</taxon>
        <taxon>Stenosarchaea group</taxon>
        <taxon>Candidatus Methanofastidiosia</taxon>
        <taxon>Candidatus Methanofastidiosales</taxon>
        <taxon>Candidatus Methanofastidiosaceae</taxon>
        <taxon>Candidatus Methanofastidiosum</taxon>
    </lineage>
</organism>
<dbReference type="AlphaFoldDB" id="A0A150IQX6"/>
<dbReference type="EMBL" id="LNGF01000029">
    <property type="protein sequence ID" value="KYC47235.1"/>
    <property type="molecule type" value="Genomic_DNA"/>
</dbReference>
<accession>A0A150IQX6</accession>
<comment type="caution">
    <text evidence="2">The sequence shown here is derived from an EMBL/GenBank/DDBJ whole genome shotgun (WGS) entry which is preliminary data.</text>
</comment>